<dbReference type="Proteomes" id="UP000335636">
    <property type="component" value="Unassembled WGS sequence"/>
</dbReference>
<dbReference type="InterPro" id="IPR043216">
    <property type="entry name" value="PAP-like"/>
</dbReference>
<evidence type="ECO:0000313" key="2">
    <source>
        <dbReference type="EMBL" id="VTJ87863.1"/>
    </source>
</evidence>
<dbReference type="GO" id="GO:0007165">
    <property type="term" value="P:signal transduction"/>
    <property type="evidence" value="ECO:0007669"/>
    <property type="project" value="TreeGrafter"/>
</dbReference>
<dbReference type="PANTHER" id="PTHR10165:SF25">
    <property type="entry name" value="PHOSPHOLIPID PHOSPHATASE 2"/>
    <property type="match status" value="1"/>
</dbReference>
<comment type="caution">
    <text evidence="2">The sequence shown here is derived from an EMBL/GenBank/DDBJ whole genome shotgun (WGS) entry which is preliminary data.</text>
</comment>
<organism evidence="2 3">
    <name type="scientific">Marmota monax</name>
    <name type="common">Woodchuck</name>
    <dbReference type="NCBI Taxonomy" id="9995"/>
    <lineage>
        <taxon>Eukaryota</taxon>
        <taxon>Metazoa</taxon>
        <taxon>Chordata</taxon>
        <taxon>Craniata</taxon>
        <taxon>Vertebrata</taxon>
        <taxon>Euteleostomi</taxon>
        <taxon>Mammalia</taxon>
        <taxon>Eutheria</taxon>
        <taxon>Euarchontoglires</taxon>
        <taxon>Glires</taxon>
        <taxon>Rodentia</taxon>
        <taxon>Sciuromorpha</taxon>
        <taxon>Sciuridae</taxon>
        <taxon>Xerinae</taxon>
        <taxon>Marmotini</taxon>
        <taxon>Marmota</taxon>
    </lineage>
</organism>
<evidence type="ECO:0000256" key="1">
    <source>
        <dbReference type="SAM" id="Phobius"/>
    </source>
</evidence>
<keyword evidence="1" id="KW-0472">Membrane</keyword>
<dbReference type="GO" id="GO:0008195">
    <property type="term" value="F:phosphatidate phosphatase activity"/>
    <property type="evidence" value="ECO:0007669"/>
    <property type="project" value="TreeGrafter"/>
</dbReference>
<dbReference type="GO" id="GO:0046839">
    <property type="term" value="P:phospholipid dephosphorylation"/>
    <property type="evidence" value="ECO:0007669"/>
    <property type="project" value="TreeGrafter"/>
</dbReference>
<accession>A0A5E4D178</accession>
<keyword evidence="1" id="KW-1133">Transmembrane helix</keyword>
<proteinExistence type="predicted"/>
<reference evidence="2" key="1">
    <citation type="submission" date="2019-04" db="EMBL/GenBank/DDBJ databases">
        <authorList>
            <person name="Alioto T."/>
            <person name="Alioto T."/>
        </authorList>
    </citation>
    <scope>NUCLEOTIDE SEQUENCE [LARGE SCALE GENOMIC DNA]</scope>
</reference>
<dbReference type="AlphaFoldDB" id="A0A5E4D178"/>
<sequence>MAVLYKVLDTFLFGAAMSPSLMDLAKYMISCLGPKFLAICNPNWSWVNCSVYEQLERTWLCGKWARLLWPTVQFFLVAFALYVGYTHLSDHKYHCCDVLVCLLPRSLEAGITFQYVSDFFKARPPHPFLEEAAERKPSL</sequence>
<keyword evidence="3" id="KW-1185">Reference proteome</keyword>
<evidence type="ECO:0000313" key="3">
    <source>
        <dbReference type="Proteomes" id="UP000335636"/>
    </source>
</evidence>
<name>A0A5E4D178_MARMO</name>
<dbReference type="GO" id="GO:0006644">
    <property type="term" value="P:phospholipid metabolic process"/>
    <property type="evidence" value="ECO:0007669"/>
    <property type="project" value="InterPro"/>
</dbReference>
<dbReference type="PANTHER" id="PTHR10165">
    <property type="entry name" value="LIPID PHOSPHATE PHOSPHATASE"/>
    <property type="match status" value="1"/>
</dbReference>
<dbReference type="EMBL" id="CABDUW010002744">
    <property type="protein sequence ID" value="VTJ87863.1"/>
    <property type="molecule type" value="Genomic_DNA"/>
</dbReference>
<gene>
    <name evidence="2" type="ORF">MONAX_5E023349</name>
</gene>
<feature type="transmembrane region" description="Helical" evidence="1">
    <location>
        <begin position="67"/>
        <end position="85"/>
    </location>
</feature>
<keyword evidence="1" id="KW-0812">Transmembrane</keyword>
<dbReference type="GO" id="GO:0005886">
    <property type="term" value="C:plasma membrane"/>
    <property type="evidence" value="ECO:0007669"/>
    <property type="project" value="TreeGrafter"/>
</dbReference>
<protein>
    <submittedName>
        <fullName evidence="2">Uncharacterized protein</fullName>
    </submittedName>
</protein>